<dbReference type="PRINTS" id="PR00459">
    <property type="entry name" value="ASPEROXIDASE"/>
</dbReference>
<comment type="cofactor">
    <cofactor evidence="1">
        <name>heme b</name>
        <dbReference type="ChEBI" id="CHEBI:60344"/>
    </cofactor>
</comment>
<dbReference type="Gene3D" id="1.10.520.10">
    <property type="match status" value="1"/>
</dbReference>
<evidence type="ECO:0000256" key="7">
    <source>
        <dbReference type="ARBA" id="ARBA00023002"/>
    </source>
</evidence>
<evidence type="ECO:0000256" key="6">
    <source>
        <dbReference type="ARBA" id="ARBA00022723"/>
    </source>
</evidence>
<feature type="domain" description="Plant heme peroxidase family profile" evidence="9">
    <location>
        <begin position="71"/>
        <end position="333"/>
    </location>
</feature>
<dbReference type="PANTHER" id="PTHR31356">
    <property type="entry name" value="THYLAKOID LUMENAL 29 KDA PROTEIN, CHLOROPLASTIC-RELATED"/>
    <property type="match status" value="1"/>
</dbReference>
<evidence type="ECO:0000259" key="9">
    <source>
        <dbReference type="PROSITE" id="PS50873"/>
    </source>
</evidence>
<dbReference type="InterPro" id="IPR044831">
    <property type="entry name" value="Ccp1-like"/>
</dbReference>
<dbReference type="PROSITE" id="PS50873">
    <property type="entry name" value="PEROXIDASE_4"/>
    <property type="match status" value="1"/>
</dbReference>
<dbReference type="InterPro" id="IPR002207">
    <property type="entry name" value="Peroxidase_I"/>
</dbReference>
<accession>A0A061R978</accession>
<evidence type="ECO:0000256" key="3">
    <source>
        <dbReference type="ARBA" id="ARBA00012940"/>
    </source>
</evidence>
<dbReference type="EMBL" id="GBEZ01019338">
    <property type="protein sequence ID" value="JAC67210.1"/>
    <property type="molecule type" value="Transcribed_RNA"/>
</dbReference>
<dbReference type="InterPro" id="IPR019793">
    <property type="entry name" value="Peroxidases_heam-ligand_BS"/>
</dbReference>
<evidence type="ECO:0000256" key="8">
    <source>
        <dbReference type="ARBA" id="ARBA00023004"/>
    </source>
</evidence>
<evidence type="ECO:0000256" key="4">
    <source>
        <dbReference type="ARBA" id="ARBA00022559"/>
    </source>
</evidence>
<sequence length="333" mass="37146">MSSSSDVYSRERSQRRVANISRQVVGSSKNDSLDIETVNTGNTKEIYQRDLLQCKEELRRFTEENLCGPILLRLAWHDAGTYDKRVSEWPQCGGANGSIALSDEIKHEANAGLAKGVFYLKRFREKYPNISWADLIQLAGATAIEACGGPVIPMRYGRMDSAISASDGNLPSAMPPFGDGSVNAADHIRNVFYRMGLEDQDIVALSGAHTIGRAFKQRSGVVEFGYAAPSRFTCPAHSAQGGGKEGIGMPGGMSWTKEWLRFDNSYFSKQYEQDRENLLWLPTDTALHTDPEFAPFFERYASNQEAFFRDFSRSFAKLSELGTKWAFYPPITI</sequence>
<evidence type="ECO:0000256" key="1">
    <source>
        <dbReference type="ARBA" id="ARBA00001970"/>
    </source>
</evidence>
<dbReference type="PRINTS" id="PR00458">
    <property type="entry name" value="PEROXIDASE"/>
</dbReference>
<keyword evidence="7" id="KW-0560">Oxidoreductase</keyword>
<dbReference type="GO" id="GO:0042744">
    <property type="term" value="P:hydrogen peroxide catabolic process"/>
    <property type="evidence" value="ECO:0007669"/>
    <property type="project" value="TreeGrafter"/>
</dbReference>
<evidence type="ECO:0000313" key="10">
    <source>
        <dbReference type="EMBL" id="JAC67210.1"/>
    </source>
</evidence>
<evidence type="ECO:0000256" key="5">
    <source>
        <dbReference type="ARBA" id="ARBA00022617"/>
    </source>
</evidence>
<keyword evidence="5" id="KW-0349">Heme</keyword>
<dbReference type="GO" id="GO:0016688">
    <property type="term" value="F:L-ascorbate peroxidase activity"/>
    <property type="evidence" value="ECO:0007669"/>
    <property type="project" value="UniProtKB-EC"/>
</dbReference>
<dbReference type="InterPro" id="IPR019794">
    <property type="entry name" value="Peroxidases_AS"/>
</dbReference>
<evidence type="ECO:0000256" key="2">
    <source>
        <dbReference type="ARBA" id="ARBA00006873"/>
    </source>
</evidence>
<comment type="similarity">
    <text evidence="2">Belongs to the peroxidase family. Ascorbate peroxidase subfamily.</text>
</comment>
<dbReference type="InterPro" id="IPR002016">
    <property type="entry name" value="Haem_peroxidase"/>
</dbReference>
<organism evidence="10">
    <name type="scientific">Tetraselmis sp. GSL018</name>
    <dbReference type="NCBI Taxonomy" id="582737"/>
    <lineage>
        <taxon>Eukaryota</taxon>
        <taxon>Viridiplantae</taxon>
        <taxon>Chlorophyta</taxon>
        <taxon>core chlorophytes</taxon>
        <taxon>Chlorodendrophyceae</taxon>
        <taxon>Chlorodendrales</taxon>
        <taxon>Chlorodendraceae</taxon>
        <taxon>Tetraselmis</taxon>
    </lineage>
</organism>
<dbReference type="PANTHER" id="PTHR31356:SF66">
    <property type="entry name" value="CATALASE-PEROXIDASE"/>
    <property type="match status" value="1"/>
</dbReference>
<dbReference type="Gene3D" id="1.10.420.10">
    <property type="entry name" value="Peroxidase, domain 2"/>
    <property type="match status" value="1"/>
</dbReference>
<name>A0A061R978_9CHLO</name>
<dbReference type="InterPro" id="IPR010255">
    <property type="entry name" value="Haem_peroxidase_sf"/>
</dbReference>
<protein>
    <recommendedName>
        <fullName evidence="3">L-ascorbate peroxidase</fullName>
        <ecNumber evidence="3">1.11.1.11</ecNumber>
    </recommendedName>
</protein>
<keyword evidence="8" id="KW-0408">Iron</keyword>
<keyword evidence="4 10" id="KW-0575">Peroxidase</keyword>
<dbReference type="GO" id="GO:0020037">
    <property type="term" value="F:heme binding"/>
    <property type="evidence" value="ECO:0007669"/>
    <property type="project" value="InterPro"/>
</dbReference>
<dbReference type="PROSITE" id="PS00435">
    <property type="entry name" value="PEROXIDASE_1"/>
    <property type="match status" value="1"/>
</dbReference>
<gene>
    <name evidence="10" type="ORF">TSPGSL018_11715</name>
</gene>
<dbReference type="GO" id="GO:0000302">
    <property type="term" value="P:response to reactive oxygen species"/>
    <property type="evidence" value="ECO:0007669"/>
    <property type="project" value="TreeGrafter"/>
</dbReference>
<dbReference type="GO" id="GO:0046872">
    <property type="term" value="F:metal ion binding"/>
    <property type="evidence" value="ECO:0007669"/>
    <property type="project" value="UniProtKB-KW"/>
</dbReference>
<keyword evidence="6" id="KW-0479">Metal-binding</keyword>
<dbReference type="Pfam" id="PF00141">
    <property type="entry name" value="peroxidase"/>
    <property type="match status" value="1"/>
</dbReference>
<dbReference type="AlphaFoldDB" id="A0A061R978"/>
<dbReference type="PROSITE" id="PS00436">
    <property type="entry name" value="PEROXIDASE_2"/>
    <property type="match status" value="1"/>
</dbReference>
<dbReference type="EC" id="1.11.1.11" evidence="3"/>
<proteinExistence type="inferred from homology"/>
<dbReference type="SUPFAM" id="SSF48113">
    <property type="entry name" value="Heme-dependent peroxidases"/>
    <property type="match status" value="1"/>
</dbReference>
<dbReference type="GO" id="GO:0034599">
    <property type="term" value="P:cellular response to oxidative stress"/>
    <property type="evidence" value="ECO:0007669"/>
    <property type="project" value="InterPro"/>
</dbReference>
<reference evidence="10" key="1">
    <citation type="submission" date="2014-05" db="EMBL/GenBank/DDBJ databases">
        <title>The transcriptome of the halophilic microalga Tetraselmis sp. GSL018 isolated from the Great Salt Lake, Utah.</title>
        <authorList>
            <person name="Jinkerson R.E."/>
            <person name="D'Adamo S."/>
            <person name="Posewitz M.C."/>
        </authorList>
    </citation>
    <scope>NUCLEOTIDE SEQUENCE</scope>
    <source>
        <strain evidence="10">GSL018</strain>
    </source>
</reference>